<feature type="region of interest" description="Disordered" evidence="1">
    <location>
        <begin position="176"/>
        <end position="195"/>
    </location>
</feature>
<sequence length="195" mass="23157">MIVHRFPEPGYSFLPCDRYFGVIEKFNRKKDYVFTTSEYAECIQQASKNFKVNVEQSMIFNFSQHFEKDFKKVVTNTERVRFKISQYRIFQNSKDHAQNIAVSVTIGTPVFDYFPIMRNAQTELSVQPQKQWYDQALPLKKAKYKDVMQLVKNYVPPNKLYFYRFLKSEAVGPADEISSEDDDDQWKWNGNRPLN</sequence>
<organism evidence="2 3">
    <name type="scientific">Diatraea saccharalis</name>
    <name type="common">sugarcane borer</name>
    <dbReference type="NCBI Taxonomy" id="40085"/>
    <lineage>
        <taxon>Eukaryota</taxon>
        <taxon>Metazoa</taxon>
        <taxon>Ecdysozoa</taxon>
        <taxon>Arthropoda</taxon>
        <taxon>Hexapoda</taxon>
        <taxon>Insecta</taxon>
        <taxon>Pterygota</taxon>
        <taxon>Neoptera</taxon>
        <taxon>Endopterygota</taxon>
        <taxon>Lepidoptera</taxon>
        <taxon>Glossata</taxon>
        <taxon>Ditrysia</taxon>
        <taxon>Pyraloidea</taxon>
        <taxon>Crambidae</taxon>
        <taxon>Crambinae</taxon>
        <taxon>Diatraea</taxon>
    </lineage>
</organism>
<evidence type="ECO:0000313" key="2">
    <source>
        <dbReference type="EMBL" id="CAG9782217.1"/>
    </source>
</evidence>
<dbReference type="AlphaFoldDB" id="A0A9N9N161"/>
<keyword evidence="3" id="KW-1185">Reference proteome</keyword>
<dbReference type="OrthoDB" id="7238524at2759"/>
<gene>
    <name evidence="2" type="ORF">DIATSA_LOCUS497</name>
</gene>
<protein>
    <submittedName>
        <fullName evidence="2">Uncharacterized protein</fullName>
    </submittedName>
</protein>
<reference evidence="2" key="2">
    <citation type="submission" date="2022-10" db="EMBL/GenBank/DDBJ databases">
        <authorList>
            <consortium name="ENA_rothamsted_submissions"/>
            <consortium name="culmorum"/>
            <person name="King R."/>
        </authorList>
    </citation>
    <scope>NUCLEOTIDE SEQUENCE</scope>
</reference>
<name>A0A9N9N161_9NEOP</name>
<reference evidence="2" key="1">
    <citation type="submission" date="2021-12" db="EMBL/GenBank/DDBJ databases">
        <authorList>
            <person name="King R."/>
        </authorList>
    </citation>
    <scope>NUCLEOTIDE SEQUENCE</scope>
</reference>
<dbReference type="EMBL" id="OU893332">
    <property type="protein sequence ID" value="CAG9782217.1"/>
    <property type="molecule type" value="Genomic_DNA"/>
</dbReference>
<proteinExistence type="predicted"/>
<dbReference type="Proteomes" id="UP001153714">
    <property type="component" value="Chromosome 1"/>
</dbReference>
<evidence type="ECO:0000256" key="1">
    <source>
        <dbReference type="SAM" id="MobiDB-lite"/>
    </source>
</evidence>
<evidence type="ECO:0000313" key="3">
    <source>
        <dbReference type="Proteomes" id="UP001153714"/>
    </source>
</evidence>
<accession>A0A9N9N161</accession>